<dbReference type="InterPro" id="IPR008271">
    <property type="entry name" value="Ser/Thr_kinase_AS"/>
</dbReference>
<dbReference type="InterPro" id="IPR011009">
    <property type="entry name" value="Kinase-like_dom_sf"/>
</dbReference>
<keyword evidence="8" id="KW-0418">Kinase</keyword>
<feature type="compositionally biased region" description="Basic and acidic residues" evidence="17">
    <location>
        <begin position="818"/>
        <end position="842"/>
    </location>
</feature>
<dbReference type="Gene3D" id="3.30.200.20">
    <property type="entry name" value="Phosphorylase Kinase, domain 1"/>
    <property type="match status" value="1"/>
</dbReference>
<dbReference type="CDD" id="cd14066">
    <property type="entry name" value="STKc_IRAK"/>
    <property type="match status" value="1"/>
</dbReference>
<dbReference type="Pfam" id="PF19160">
    <property type="entry name" value="SPARK"/>
    <property type="match status" value="1"/>
</dbReference>
<evidence type="ECO:0000256" key="14">
    <source>
        <dbReference type="ARBA" id="ARBA00047899"/>
    </source>
</evidence>
<name>A0A0N7KE68_ORYSJ</name>
<evidence type="ECO:0000313" key="20">
    <source>
        <dbReference type="EMBL" id="BAS75577.1"/>
    </source>
</evidence>
<keyword evidence="6 18" id="KW-0732">Signal</keyword>
<comment type="catalytic activity">
    <reaction evidence="15">
        <text>L-seryl-[protein] + ATP = O-phospho-L-seryl-[protein] + ADP + H(+)</text>
        <dbReference type="Rhea" id="RHEA:17989"/>
        <dbReference type="Rhea" id="RHEA-COMP:9863"/>
        <dbReference type="Rhea" id="RHEA-COMP:11604"/>
        <dbReference type="ChEBI" id="CHEBI:15378"/>
        <dbReference type="ChEBI" id="CHEBI:29999"/>
        <dbReference type="ChEBI" id="CHEBI:30616"/>
        <dbReference type="ChEBI" id="CHEBI:83421"/>
        <dbReference type="ChEBI" id="CHEBI:456216"/>
        <dbReference type="EC" id="2.7.11.1"/>
    </reaction>
</comment>
<feature type="compositionally biased region" description="Low complexity" evidence="17">
    <location>
        <begin position="806"/>
        <end position="816"/>
    </location>
</feature>
<reference evidence="20 21" key="2">
    <citation type="journal article" date="2013" name="Plant Cell Physiol.">
        <title>Rice Annotation Project Database (RAP-DB): an integrative and interactive database for rice genomics.</title>
        <authorList>
            <person name="Sakai H."/>
            <person name="Lee S.S."/>
            <person name="Tanaka T."/>
            <person name="Numa H."/>
            <person name="Kim J."/>
            <person name="Kawahara Y."/>
            <person name="Wakimoto H."/>
            <person name="Yang C.C."/>
            <person name="Iwamoto M."/>
            <person name="Abe T."/>
            <person name="Yamada Y."/>
            <person name="Muto A."/>
            <person name="Inokuchi H."/>
            <person name="Ikemura T."/>
            <person name="Matsumoto T."/>
            <person name="Sasaki T."/>
            <person name="Itoh T."/>
        </authorList>
    </citation>
    <scope>NUCLEOTIDE SEQUENCE [LARGE SCALE GENOMIC DNA]</scope>
    <source>
        <strain evidence="21">cv. Nipponbare</strain>
    </source>
</reference>
<evidence type="ECO:0000256" key="7">
    <source>
        <dbReference type="ARBA" id="ARBA00022741"/>
    </source>
</evidence>
<dbReference type="FunCoup" id="A0A0N7KE68">
    <property type="interactions" value="828"/>
</dbReference>
<dbReference type="PROSITE" id="PS00107">
    <property type="entry name" value="PROTEIN_KINASE_ATP"/>
    <property type="match status" value="1"/>
</dbReference>
<dbReference type="AlphaFoldDB" id="A0A0N7KE68"/>
<dbReference type="FunFam" id="1.10.510.10:FF:002977">
    <property type="match status" value="1"/>
</dbReference>
<evidence type="ECO:0000256" key="3">
    <source>
        <dbReference type="ARBA" id="ARBA00022527"/>
    </source>
</evidence>
<evidence type="ECO:0000256" key="10">
    <source>
        <dbReference type="ARBA" id="ARBA00022989"/>
    </source>
</evidence>
<protein>
    <recommendedName>
        <fullName evidence="2">non-specific serine/threonine protein kinase</fullName>
        <ecNumber evidence="2">2.7.11.1</ecNumber>
    </recommendedName>
</protein>
<keyword evidence="5" id="KW-0812">Transmembrane</keyword>
<evidence type="ECO:0000256" key="15">
    <source>
        <dbReference type="ARBA" id="ARBA00048679"/>
    </source>
</evidence>
<evidence type="ECO:0000256" key="8">
    <source>
        <dbReference type="ARBA" id="ARBA00022777"/>
    </source>
</evidence>
<dbReference type="PANTHER" id="PTHR47989">
    <property type="entry name" value="OS01G0750732 PROTEIN"/>
    <property type="match status" value="1"/>
</dbReference>
<dbReference type="InterPro" id="IPR000719">
    <property type="entry name" value="Prot_kinase_dom"/>
</dbReference>
<dbReference type="FunFam" id="1.10.510.10:FF:000287">
    <property type="entry name" value="probable LRR receptor-like serine/threonine-protein kinase RKF3"/>
    <property type="match status" value="1"/>
</dbReference>
<evidence type="ECO:0000256" key="2">
    <source>
        <dbReference type="ARBA" id="ARBA00012513"/>
    </source>
</evidence>
<dbReference type="EMBL" id="AP014957">
    <property type="protein sequence ID" value="BAS75577.1"/>
    <property type="molecule type" value="Genomic_DNA"/>
</dbReference>
<organism evidence="20 21">
    <name type="scientific">Oryza sativa subsp. japonica</name>
    <name type="common">Rice</name>
    <dbReference type="NCBI Taxonomy" id="39947"/>
    <lineage>
        <taxon>Eukaryota</taxon>
        <taxon>Viridiplantae</taxon>
        <taxon>Streptophyta</taxon>
        <taxon>Embryophyta</taxon>
        <taxon>Tracheophyta</taxon>
        <taxon>Spermatophyta</taxon>
        <taxon>Magnoliopsida</taxon>
        <taxon>Liliopsida</taxon>
        <taxon>Poales</taxon>
        <taxon>Poaceae</taxon>
        <taxon>BOP clade</taxon>
        <taxon>Oryzoideae</taxon>
        <taxon>Oryzeae</taxon>
        <taxon>Oryzinae</taxon>
        <taxon>Oryza</taxon>
        <taxon>Oryza sativa</taxon>
    </lineage>
</organism>
<evidence type="ECO:0000313" key="21">
    <source>
        <dbReference type="Proteomes" id="UP000059680"/>
    </source>
</evidence>
<dbReference type="STRING" id="39947.A0A0N7KE68"/>
<dbReference type="eggNOG" id="KOG1187">
    <property type="taxonomic scope" value="Eukaryota"/>
</dbReference>
<dbReference type="GO" id="GO:0005524">
    <property type="term" value="F:ATP binding"/>
    <property type="evidence" value="ECO:0007669"/>
    <property type="project" value="UniProtKB-UniRule"/>
</dbReference>
<dbReference type="Pfam" id="PF07714">
    <property type="entry name" value="PK_Tyr_Ser-Thr"/>
    <property type="match status" value="1"/>
</dbReference>
<dbReference type="PROSITE" id="PS00108">
    <property type="entry name" value="PROTEIN_KINASE_ST"/>
    <property type="match status" value="1"/>
</dbReference>
<keyword evidence="3" id="KW-0723">Serine/threonine-protein kinase</keyword>
<keyword evidence="9 16" id="KW-0067">ATP-binding</keyword>
<keyword evidence="11" id="KW-0472">Membrane</keyword>
<evidence type="ECO:0000256" key="4">
    <source>
        <dbReference type="ARBA" id="ARBA00022679"/>
    </source>
</evidence>
<keyword evidence="4" id="KW-0808">Transferase</keyword>
<dbReference type="GO" id="GO:0016020">
    <property type="term" value="C:membrane"/>
    <property type="evidence" value="ECO:0007669"/>
    <property type="project" value="UniProtKB-SubCell"/>
</dbReference>
<dbReference type="Gramene" id="Os01t0883000-00">
    <property type="protein sequence ID" value="Os01t0883000-00"/>
    <property type="gene ID" value="Os01g0883000"/>
</dbReference>
<evidence type="ECO:0000256" key="12">
    <source>
        <dbReference type="ARBA" id="ARBA00023170"/>
    </source>
</evidence>
<feature type="domain" description="Protein kinase" evidence="19">
    <location>
        <begin position="313"/>
        <end position="607"/>
    </location>
</feature>
<evidence type="ECO:0000256" key="11">
    <source>
        <dbReference type="ARBA" id="ARBA00023136"/>
    </source>
</evidence>
<reference evidence="21" key="1">
    <citation type="journal article" date="2005" name="Nature">
        <title>The map-based sequence of the rice genome.</title>
        <authorList>
            <consortium name="International rice genome sequencing project (IRGSP)"/>
            <person name="Matsumoto T."/>
            <person name="Wu J."/>
            <person name="Kanamori H."/>
            <person name="Katayose Y."/>
            <person name="Fujisawa M."/>
            <person name="Namiki N."/>
            <person name="Mizuno H."/>
            <person name="Yamamoto K."/>
            <person name="Antonio B.A."/>
            <person name="Baba T."/>
            <person name="Sakata K."/>
            <person name="Nagamura Y."/>
            <person name="Aoki H."/>
            <person name="Arikawa K."/>
            <person name="Arita K."/>
            <person name="Bito T."/>
            <person name="Chiden Y."/>
            <person name="Fujitsuka N."/>
            <person name="Fukunaka R."/>
            <person name="Hamada M."/>
            <person name="Harada C."/>
            <person name="Hayashi A."/>
            <person name="Hijishita S."/>
            <person name="Honda M."/>
            <person name="Hosokawa S."/>
            <person name="Ichikawa Y."/>
            <person name="Idonuma A."/>
            <person name="Iijima M."/>
            <person name="Ikeda M."/>
            <person name="Ikeno M."/>
            <person name="Ito K."/>
            <person name="Ito S."/>
            <person name="Ito T."/>
            <person name="Ito Y."/>
            <person name="Ito Y."/>
            <person name="Iwabuchi A."/>
            <person name="Kamiya K."/>
            <person name="Karasawa W."/>
            <person name="Kurita K."/>
            <person name="Katagiri S."/>
            <person name="Kikuta A."/>
            <person name="Kobayashi H."/>
            <person name="Kobayashi N."/>
            <person name="Machita K."/>
            <person name="Maehara T."/>
            <person name="Masukawa M."/>
            <person name="Mizubayashi T."/>
            <person name="Mukai Y."/>
            <person name="Nagasaki H."/>
            <person name="Nagata Y."/>
            <person name="Naito S."/>
            <person name="Nakashima M."/>
            <person name="Nakama Y."/>
            <person name="Nakamichi Y."/>
            <person name="Nakamura M."/>
            <person name="Meguro A."/>
            <person name="Negishi M."/>
            <person name="Ohta I."/>
            <person name="Ohta T."/>
            <person name="Okamoto M."/>
            <person name="Ono N."/>
            <person name="Saji S."/>
            <person name="Sakaguchi M."/>
            <person name="Sakai K."/>
            <person name="Shibata M."/>
            <person name="Shimokawa T."/>
            <person name="Song J."/>
            <person name="Takazaki Y."/>
            <person name="Terasawa K."/>
            <person name="Tsugane M."/>
            <person name="Tsuji K."/>
            <person name="Ueda S."/>
            <person name="Waki K."/>
            <person name="Yamagata H."/>
            <person name="Yamamoto M."/>
            <person name="Yamamoto S."/>
            <person name="Yamane H."/>
            <person name="Yoshiki S."/>
            <person name="Yoshihara R."/>
            <person name="Yukawa K."/>
            <person name="Zhong H."/>
            <person name="Yano M."/>
            <person name="Yuan Q."/>
            <person name="Ouyang S."/>
            <person name="Liu J."/>
            <person name="Jones K.M."/>
            <person name="Gansberger K."/>
            <person name="Moffat K."/>
            <person name="Hill J."/>
            <person name="Bera J."/>
            <person name="Fadrosh D."/>
            <person name="Jin S."/>
            <person name="Johri S."/>
            <person name="Kim M."/>
            <person name="Overton L."/>
            <person name="Reardon M."/>
            <person name="Tsitrin T."/>
            <person name="Vuong H."/>
            <person name="Weaver B."/>
            <person name="Ciecko A."/>
            <person name="Tallon L."/>
            <person name="Jackson J."/>
            <person name="Pai G."/>
            <person name="Aken S.V."/>
            <person name="Utterback T."/>
            <person name="Reidmuller S."/>
            <person name="Feldblyum T."/>
            <person name="Hsiao J."/>
            <person name="Zismann V."/>
            <person name="Iobst S."/>
            <person name="de Vazeille A.R."/>
            <person name="Buell C.R."/>
            <person name="Ying K."/>
            <person name="Li Y."/>
            <person name="Lu T."/>
            <person name="Huang Y."/>
            <person name="Zhao Q."/>
            <person name="Feng Q."/>
            <person name="Zhang L."/>
            <person name="Zhu J."/>
            <person name="Weng Q."/>
            <person name="Mu J."/>
            <person name="Lu Y."/>
            <person name="Fan D."/>
            <person name="Liu Y."/>
            <person name="Guan J."/>
            <person name="Zhang Y."/>
            <person name="Yu S."/>
            <person name="Liu X."/>
            <person name="Zhang Y."/>
            <person name="Hong G."/>
            <person name="Han B."/>
            <person name="Choisne N."/>
            <person name="Demange N."/>
            <person name="Orjeda G."/>
            <person name="Samain S."/>
            <person name="Cattolico L."/>
            <person name="Pelletier E."/>
            <person name="Couloux A."/>
            <person name="Segurens B."/>
            <person name="Wincker P."/>
            <person name="D'Hont A."/>
            <person name="Scarpelli C."/>
            <person name="Weissenbach J."/>
            <person name="Salanoubat M."/>
            <person name="Quetier F."/>
            <person name="Yu Y."/>
            <person name="Kim H.R."/>
            <person name="Rambo T."/>
            <person name="Currie J."/>
            <person name="Collura K."/>
            <person name="Luo M."/>
            <person name="Yang T."/>
            <person name="Ammiraju J.S.S."/>
            <person name="Engler F."/>
            <person name="Soderlund C."/>
            <person name="Wing R.A."/>
            <person name="Palmer L.E."/>
            <person name="de la Bastide M."/>
            <person name="Spiegel L."/>
            <person name="Nascimento L."/>
            <person name="Zutavern T."/>
            <person name="O'Shaughnessy A."/>
            <person name="Dike S."/>
            <person name="Dedhia N."/>
            <person name="Preston R."/>
            <person name="Balija V."/>
            <person name="McCombie W.R."/>
            <person name="Chow T."/>
            <person name="Chen H."/>
            <person name="Chung M."/>
            <person name="Chen C."/>
            <person name="Shaw J."/>
            <person name="Wu H."/>
            <person name="Hsiao K."/>
            <person name="Chao Y."/>
            <person name="Chu M."/>
            <person name="Cheng C."/>
            <person name="Hour A."/>
            <person name="Lee P."/>
            <person name="Lin S."/>
            <person name="Lin Y."/>
            <person name="Liou J."/>
            <person name="Liu S."/>
            <person name="Hsing Y."/>
            <person name="Raghuvanshi S."/>
            <person name="Mohanty A."/>
            <person name="Bharti A.K."/>
            <person name="Gaur A."/>
            <person name="Gupta V."/>
            <person name="Kumar D."/>
            <person name="Ravi V."/>
            <person name="Vij S."/>
            <person name="Kapur A."/>
            <person name="Khurana P."/>
            <person name="Khurana P."/>
            <person name="Khurana J.P."/>
            <person name="Tyagi A.K."/>
            <person name="Gaikwad K."/>
            <person name="Singh A."/>
            <person name="Dalal V."/>
            <person name="Srivastava S."/>
            <person name="Dixit A."/>
            <person name="Pal A.K."/>
            <person name="Ghazi I.A."/>
            <person name="Yadav M."/>
            <person name="Pandit A."/>
            <person name="Bhargava A."/>
            <person name="Sureshbabu K."/>
            <person name="Batra K."/>
            <person name="Sharma T.R."/>
            <person name="Mohapatra T."/>
            <person name="Singh N.K."/>
            <person name="Messing J."/>
            <person name="Nelson A.B."/>
            <person name="Fuks G."/>
            <person name="Kavchok S."/>
            <person name="Keizer G."/>
            <person name="Linton E."/>
            <person name="Llaca V."/>
            <person name="Song R."/>
            <person name="Tanyolac B."/>
            <person name="Young S."/>
            <person name="Ho-Il K."/>
            <person name="Hahn J.H."/>
            <person name="Sangsakoo G."/>
            <person name="Vanavichit A."/>
            <person name="de Mattos Luiz.A.T."/>
            <person name="Zimmer P.D."/>
            <person name="Malone G."/>
            <person name="Dellagostin O."/>
            <person name="de Oliveira A.C."/>
            <person name="Bevan M."/>
            <person name="Bancroft I."/>
            <person name="Minx P."/>
            <person name="Cordum H."/>
            <person name="Wilson R."/>
            <person name="Cheng Z."/>
            <person name="Jin W."/>
            <person name="Jiang J."/>
            <person name="Leong S.A."/>
            <person name="Iwama H."/>
            <person name="Gojobori T."/>
            <person name="Itoh T."/>
            <person name="Niimura Y."/>
            <person name="Fujii Y."/>
            <person name="Habara T."/>
            <person name="Sakai H."/>
            <person name="Sato Y."/>
            <person name="Wilson G."/>
            <person name="Kumar K."/>
            <person name="McCouch S."/>
            <person name="Juretic N."/>
            <person name="Hoen D."/>
            <person name="Wright S."/>
            <person name="Bruskiewich R."/>
            <person name="Bureau T."/>
            <person name="Miyao A."/>
            <person name="Hirochika H."/>
            <person name="Nishikawa T."/>
            <person name="Kadowaki K."/>
            <person name="Sugiura M."/>
            <person name="Burr B."/>
            <person name="Sasaki T."/>
        </authorList>
    </citation>
    <scope>NUCLEOTIDE SEQUENCE [LARGE SCALE GENOMIC DNA]</scope>
    <source>
        <strain evidence="21">cv. Nipponbare</strain>
    </source>
</reference>
<evidence type="ECO:0000256" key="1">
    <source>
        <dbReference type="ARBA" id="ARBA00004479"/>
    </source>
</evidence>
<comment type="subcellular location">
    <subcellularLocation>
        <location evidence="1">Membrane</location>
        <topology evidence="1">Single-pass type I membrane protein</topology>
    </subcellularLocation>
</comment>
<dbReference type="InterPro" id="IPR017441">
    <property type="entry name" value="Protein_kinase_ATP_BS"/>
</dbReference>
<evidence type="ECO:0000256" key="6">
    <source>
        <dbReference type="ARBA" id="ARBA00022729"/>
    </source>
</evidence>
<sequence length="842" mass="89363">MAIAAPLFRLAAAAAVVMGVVSPAVKAAGGGNSSTACPLDLGYVRSFPWDTAPCMPPVANQTACCTTLLSVLGVGLAARLRATGHFRLPSANASAACLGAFSDELASPPLSLQDTLVPACWPVSSQLAISPSYCAGVTTAKQYVATVGNAAVLGSLNSSCGSDLADLSLCSSCLAAAIDASGRLVAAAAKGTNPQNCFYLTVLYAAGVSSSAGPTSPGTANCALGLALSTPSSSSSPASSSNHTNMAVATAIPVASALLVSVIAALLVWRRRQDSIRSKSRRLSGERRLSRPRPNVGSVLFSLGELAKATCGFAERNLIGRGGFGVVYRGVLDDGSVVAVKKMLDPDMEGGDEEFTNEVEIISHLRHRNLVPLRGCCISDDDADEGKQMFLVYDYMPNGSLDHYIFKDGGDGGRRPPPLSWAQRRGVVLDVARGLEYLHHGVKPGIYHRDIKATNILLGTDMRARVADFGLARRSREGQSHVTTRVAGTHGYLSPEYALYGQLTEKSDVYSFGVLVLEVMSGRRALDLSDPSGVVLITDWAWALVRAGRAAEVVAAALREREGPAGVHAMERFVLVGILCAHVTVACRPTMPEALRMLEGDMDVPDLPERPQPYGQRIAFDEGEANFSASSSSNVLVVFPAPGSGGDVVPVAKLTDHGFYPLLLHHGHRLAAAKCSEFTCGRRLSSHADVFCLGLVLLEVVTGKVPVDEDDDLAEWAQLALSHEWSTDILDVEIVTDRDRHGDMLRLTEVALLCTAVKPEHWPTSAPSHRLVPTATAAAPNHLVPIATAAAPDRHRRRSPPPPQLLPTAATAASIRKAGREIRERERREEEGKERKDDMWVP</sequence>
<evidence type="ECO:0000256" key="13">
    <source>
        <dbReference type="ARBA" id="ARBA00023180"/>
    </source>
</evidence>
<dbReference type="InParanoid" id="A0A0N7KE68"/>
<evidence type="ECO:0000256" key="18">
    <source>
        <dbReference type="SAM" id="SignalP"/>
    </source>
</evidence>
<dbReference type="Proteomes" id="UP000059680">
    <property type="component" value="Chromosome 1"/>
</dbReference>
<dbReference type="FunFam" id="3.30.200.20:FF:000492">
    <property type="entry name" value="probable receptor-like protein kinase At1g11050"/>
    <property type="match status" value="1"/>
</dbReference>
<keyword evidence="7 16" id="KW-0547">Nucleotide-binding</keyword>
<dbReference type="GO" id="GO:0004674">
    <property type="term" value="F:protein serine/threonine kinase activity"/>
    <property type="evidence" value="ECO:0007669"/>
    <property type="project" value="UniProtKB-KW"/>
</dbReference>
<dbReference type="PANTHER" id="PTHR47989:SF63">
    <property type="entry name" value="OS01G0883000 PROTEIN"/>
    <property type="match status" value="1"/>
</dbReference>
<evidence type="ECO:0000259" key="19">
    <source>
        <dbReference type="PROSITE" id="PS50011"/>
    </source>
</evidence>
<evidence type="ECO:0000256" key="9">
    <source>
        <dbReference type="ARBA" id="ARBA00022840"/>
    </source>
</evidence>
<dbReference type="InterPro" id="IPR001245">
    <property type="entry name" value="Ser-Thr/Tyr_kinase_cat_dom"/>
</dbReference>
<keyword evidence="10" id="KW-1133">Transmembrane helix</keyword>
<feature type="chain" id="PRO_5006014729" description="non-specific serine/threonine protein kinase" evidence="18">
    <location>
        <begin position="28"/>
        <end position="842"/>
    </location>
</feature>
<feature type="signal peptide" evidence="18">
    <location>
        <begin position="1"/>
        <end position="27"/>
    </location>
</feature>
<gene>
    <name evidence="20" type="ordered locus">Os01g0883000</name>
    <name evidence="20" type="ORF">OSNPB_010883000</name>
</gene>
<dbReference type="PROSITE" id="PS50011">
    <property type="entry name" value="PROTEIN_KINASE_DOM"/>
    <property type="match status" value="1"/>
</dbReference>
<dbReference type="EC" id="2.7.11.1" evidence="2"/>
<dbReference type="SUPFAM" id="SSF56112">
    <property type="entry name" value="Protein kinase-like (PK-like)"/>
    <property type="match status" value="2"/>
</dbReference>
<evidence type="ECO:0000256" key="17">
    <source>
        <dbReference type="SAM" id="MobiDB-lite"/>
    </source>
</evidence>
<accession>A0A0N7KE68</accession>
<reference evidence="20 21" key="3">
    <citation type="journal article" date="2013" name="Rice">
        <title>Improvement of the Oryza sativa Nipponbare reference genome using next generation sequence and optical map data.</title>
        <authorList>
            <person name="Kawahara Y."/>
            <person name="de la Bastide M."/>
            <person name="Hamilton J.P."/>
            <person name="Kanamori H."/>
            <person name="McCombie W.R."/>
            <person name="Ouyang S."/>
            <person name="Schwartz D.C."/>
            <person name="Tanaka T."/>
            <person name="Wu J."/>
            <person name="Zhou S."/>
            <person name="Childs K.L."/>
            <person name="Davidson R.M."/>
            <person name="Lin H."/>
            <person name="Quesada-Ocampo L."/>
            <person name="Vaillancourt B."/>
            <person name="Sakai H."/>
            <person name="Lee S.S."/>
            <person name="Kim J."/>
            <person name="Numa H."/>
            <person name="Itoh T."/>
            <person name="Buell C.R."/>
            <person name="Matsumoto T."/>
        </authorList>
    </citation>
    <scope>NUCLEOTIDE SEQUENCE [LARGE SCALE GENOMIC DNA]</scope>
    <source>
        <strain evidence="21">cv. Nipponbare</strain>
    </source>
</reference>
<dbReference type="SMART" id="SM00220">
    <property type="entry name" value="S_TKc"/>
    <property type="match status" value="1"/>
</dbReference>
<comment type="catalytic activity">
    <reaction evidence="14">
        <text>L-threonyl-[protein] + ATP = O-phospho-L-threonyl-[protein] + ADP + H(+)</text>
        <dbReference type="Rhea" id="RHEA:46608"/>
        <dbReference type="Rhea" id="RHEA-COMP:11060"/>
        <dbReference type="Rhea" id="RHEA-COMP:11605"/>
        <dbReference type="ChEBI" id="CHEBI:15378"/>
        <dbReference type="ChEBI" id="CHEBI:30013"/>
        <dbReference type="ChEBI" id="CHEBI:30616"/>
        <dbReference type="ChEBI" id="CHEBI:61977"/>
        <dbReference type="ChEBI" id="CHEBI:456216"/>
        <dbReference type="EC" id="2.7.11.1"/>
    </reaction>
</comment>
<evidence type="ECO:0000256" key="16">
    <source>
        <dbReference type="PROSITE-ProRule" id="PRU10141"/>
    </source>
</evidence>
<keyword evidence="13" id="KW-0325">Glycoprotein</keyword>
<dbReference type="InterPro" id="IPR043891">
    <property type="entry name" value="SPARK"/>
</dbReference>
<keyword evidence="21" id="KW-1185">Reference proteome</keyword>
<feature type="binding site" evidence="16">
    <location>
        <position position="342"/>
    </location>
    <ligand>
        <name>ATP</name>
        <dbReference type="ChEBI" id="CHEBI:30616"/>
    </ligand>
</feature>
<dbReference type="GO" id="GO:0004672">
    <property type="term" value="F:protein kinase activity"/>
    <property type="evidence" value="ECO:0000318"/>
    <property type="project" value="GO_Central"/>
</dbReference>
<dbReference type="Gene3D" id="1.10.510.10">
    <property type="entry name" value="Transferase(Phosphotransferase) domain 1"/>
    <property type="match status" value="2"/>
</dbReference>
<dbReference type="OMA" id="PDYCAGV"/>
<keyword evidence="12" id="KW-0675">Receptor</keyword>
<dbReference type="PaxDb" id="39947-A0A0N7KE68"/>
<proteinExistence type="predicted"/>
<feature type="region of interest" description="Disordered" evidence="17">
    <location>
        <begin position="790"/>
        <end position="842"/>
    </location>
</feature>
<dbReference type="SMR" id="A0A0N7KE68"/>
<evidence type="ECO:0000256" key="5">
    <source>
        <dbReference type="ARBA" id="ARBA00022692"/>
    </source>
</evidence>